<keyword evidence="2" id="KW-1185">Reference proteome</keyword>
<accession>A0ABZ1YPG5</accession>
<evidence type="ECO:0000313" key="1">
    <source>
        <dbReference type="EMBL" id="WUV44155.1"/>
    </source>
</evidence>
<name>A0ABZ1YPG5_9NOCA</name>
<gene>
    <name evidence="1" type="ORF">OG563_33985</name>
</gene>
<proteinExistence type="predicted"/>
<sequence>MSAALLVLVLITVHKGLDVQHSTRAIVNNFRQANQYFDERADLGSPARARNELAELRTVLAELNSATAADVDQLAMLVPDMRTLVASGHDDVNIANQLQGIASSLQGAAGSLHGISDEANASVVSVNNRLLAALDLVDQLNAELQRTTDKLAPIPAQGNLIPAPAGGN</sequence>
<evidence type="ECO:0008006" key="3">
    <source>
        <dbReference type="Google" id="ProtNLM"/>
    </source>
</evidence>
<organism evidence="1 2">
    <name type="scientific">Nocardia vinacea</name>
    <dbReference type="NCBI Taxonomy" id="96468"/>
    <lineage>
        <taxon>Bacteria</taxon>
        <taxon>Bacillati</taxon>
        <taxon>Actinomycetota</taxon>
        <taxon>Actinomycetes</taxon>
        <taxon>Mycobacteriales</taxon>
        <taxon>Nocardiaceae</taxon>
        <taxon>Nocardia</taxon>
    </lineage>
</organism>
<reference evidence="1" key="1">
    <citation type="submission" date="2022-10" db="EMBL/GenBank/DDBJ databases">
        <title>The complete genomes of actinobacterial strains from the NBC collection.</title>
        <authorList>
            <person name="Joergensen T.S."/>
            <person name="Alvarez Arevalo M."/>
            <person name="Sterndorff E.B."/>
            <person name="Faurdal D."/>
            <person name="Vuksanovic O."/>
            <person name="Mourched A.-S."/>
            <person name="Charusanti P."/>
            <person name="Shaw S."/>
            <person name="Blin K."/>
            <person name="Weber T."/>
        </authorList>
    </citation>
    <scope>NUCLEOTIDE SEQUENCE</scope>
    <source>
        <strain evidence="1">NBC_01482</strain>
    </source>
</reference>
<protein>
    <recommendedName>
        <fullName evidence="3">Transmembrane protein</fullName>
    </recommendedName>
</protein>
<dbReference type="Proteomes" id="UP001432062">
    <property type="component" value="Chromosome"/>
</dbReference>
<dbReference type="EMBL" id="CP109441">
    <property type="protein sequence ID" value="WUV44155.1"/>
    <property type="molecule type" value="Genomic_DNA"/>
</dbReference>
<evidence type="ECO:0000313" key="2">
    <source>
        <dbReference type="Proteomes" id="UP001432062"/>
    </source>
</evidence>
<dbReference type="RefSeq" id="WP_327097511.1">
    <property type="nucleotide sequence ID" value="NZ_CP109149.1"/>
</dbReference>